<dbReference type="GO" id="GO:0008033">
    <property type="term" value="P:tRNA processing"/>
    <property type="evidence" value="ECO:0007669"/>
    <property type="project" value="UniProtKB-KW"/>
</dbReference>
<protein>
    <submittedName>
        <fullName evidence="4">PHP domain-like protein</fullName>
    </submittedName>
</protein>
<name>A0AA38RF87_9PEZI</name>
<keyword evidence="5" id="KW-1185">Reference proteome</keyword>
<dbReference type="EMBL" id="JANBVN010000268">
    <property type="protein sequence ID" value="KAJ9130492.1"/>
    <property type="molecule type" value="Genomic_DNA"/>
</dbReference>
<dbReference type="AlphaFoldDB" id="A0AA38RF87"/>
<reference evidence="4" key="1">
    <citation type="submission" date="2022-07" db="EMBL/GenBank/DDBJ databases">
        <title>Fungi with potential for degradation of polypropylene.</title>
        <authorList>
            <person name="Gostincar C."/>
        </authorList>
    </citation>
    <scope>NUCLEOTIDE SEQUENCE</scope>
    <source>
        <strain evidence="4">EXF-13287</strain>
    </source>
</reference>
<comment type="caution">
    <text evidence="4">The sequence shown here is derived from an EMBL/GenBank/DDBJ whole genome shotgun (WGS) entry which is preliminary data.</text>
</comment>
<gene>
    <name evidence="4" type="ORF">NKR19_g9868</name>
</gene>
<evidence type="ECO:0000313" key="5">
    <source>
        <dbReference type="Proteomes" id="UP001174691"/>
    </source>
</evidence>
<dbReference type="InterPro" id="IPR016195">
    <property type="entry name" value="Pol/histidinol_Pase-like"/>
</dbReference>
<organism evidence="4 5">
    <name type="scientific">Coniochaeta hoffmannii</name>
    <dbReference type="NCBI Taxonomy" id="91930"/>
    <lineage>
        <taxon>Eukaryota</taxon>
        <taxon>Fungi</taxon>
        <taxon>Dikarya</taxon>
        <taxon>Ascomycota</taxon>
        <taxon>Pezizomycotina</taxon>
        <taxon>Sordariomycetes</taxon>
        <taxon>Sordariomycetidae</taxon>
        <taxon>Coniochaetales</taxon>
        <taxon>Coniochaetaceae</taxon>
        <taxon>Coniochaeta</taxon>
    </lineage>
</organism>
<evidence type="ECO:0000313" key="4">
    <source>
        <dbReference type="EMBL" id="KAJ9130492.1"/>
    </source>
</evidence>
<dbReference type="PANTHER" id="PTHR13031:SF0">
    <property type="entry name" value="RIBONUCLEASE P PROTEIN SUBUNIT P30"/>
    <property type="match status" value="1"/>
</dbReference>
<dbReference type="PANTHER" id="PTHR13031">
    <property type="entry name" value="RIBONUCLEASE P SUBUNIT P30"/>
    <property type="match status" value="1"/>
</dbReference>
<dbReference type="Pfam" id="PF01876">
    <property type="entry name" value="RNase_P_p30"/>
    <property type="match status" value="1"/>
</dbReference>
<dbReference type="InterPro" id="IPR002738">
    <property type="entry name" value="RNase_P_p30"/>
</dbReference>
<proteinExistence type="inferred from homology"/>
<keyword evidence="3" id="KW-0819">tRNA processing</keyword>
<feature type="non-terminal residue" evidence="4">
    <location>
        <position position="212"/>
    </location>
</feature>
<evidence type="ECO:0000256" key="2">
    <source>
        <dbReference type="ARBA" id="ARBA00007331"/>
    </source>
</evidence>
<dbReference type="Proteomes" id="UP001174691">
    <property type="component" value="Unassembled WGS sequence"/>
</dbReference>
<dbReference type="SUPFAM" id="SSF89550">
    <property type="entry name" value="PHP domain-like"/>
    <property type="match status" value="1"/>
</dbReference>
<sequence length="212" mass="22854">MLYDLNIPWTPSTTPAALDRTLSFAHHLGYKVVAITHTLPPPIPSTIPNPLPVIVPSTSRPTILRRVTVPISDPSTNHRLPQLASTYDLVALRPTTERAFLAACTSLSAETFSLISLDLTSFFPFHFPPRACMAAVARGLRFEICYGQFLAAKKDDARARANFLGNVAGLLRATKGRGVVVSSEAGDVLGLRAPADVVNLLAVWGLGTERGR</sequence>
<comment type="subcellular location">
    <subcellularLocation>
        <location evidence="1">Nucleus</location>
    </subcellularLocation>
</comment>
<dbReference type="GO" id="GO:0003723">
    <property type="term" value="F:RNA binding"/>
    <property type="evidence" value="ECO:0007669"/>
    <property type="project" value="TreeGrafter"/>
</dbReference>
<dbReference type="Gene3D" id="3.20.20.140">
    <property type="entry name" value="Metal-dependent hydrolases"/>
    <property type="match status" value="1"/>
</dbReference>
<evidence type="ECO:0000256" key="1">
    <source>
        <dbReference type="ARBA" id="ARBA00004123"/>
    </source>
</evidence>
<comment type="similarity">
    <text evidence="2">Belongs to the eukaryotic/archaeal RNase P protein component 3 family.</text>
</comment>
<evidence type="ECO:0000256" key="3">
    <source>
        <dbReference type="ARBA" id="ARBA00022694"/>
    </source>
</evidence>
<accession>A0AA38RF87</accession>
<dbReference type="GO" id="GO:0005655">
    <property type="term" value="C:nucleolar ribonuclease P complex"/>
    <property type="evidence" value="ECO:0007669"/>
    <property type="project" value="TreeGrafter"/>
</dbReference>